<protein>
    <submittedName>
        <fullName evidence="1">Uncharacterized protein</fullName>
    </submittedName>
</protein>
<accession>A0A1Y0AZY2</accession>
<dbReference type="EMBL" id="KY774314">
    <property type="protein sequence ID" value="ART30742.1"/>
    <property type="molecule type" value="Genomic_DNA"/>
</dbReference>
<reference evidence="1" key="1">
    <citation type="submission" date="2017-03" db="EMBL/GenBank/DDBJ databases">
        <title>The mitochondrial genome of the carnivorous plant Utricularia reniformis (Lentibulariaceae): structure, comparative analysis and evolutionary landmarks.</title>
        <authorList>
            <person name="Silva S.R."/>
            <person name="Alvarenga D.O."/>
            <person name="Michael T.P."/>
            <person name="Miranda V.F.O."/>
            <person name="Varani A.M."/>
        </authorList>
    </citation>
    <scope>NUCLEOTIDE SEQUENCE</scope>
</reference>
<dbReference type="AlphaFoldDB" id="A0A1Y0AZY2"/>
<proteinExistence type="predicted"/>
<sequence length="84" mass="9476">MSTGKDCQGRGPKIVVLVVENPIAIGCQSEKAFQIRISIPVVSFSVLYVVCRRSFLLDAHPRPLRHHYRVKDFLTCDRSGYAKT</sequence>
<gene>
    <name evidence="1" type="ORF">AEK19_MT0485</name>
</gene>
<keyword evidence="1" id="KW-0496">Mitochondrion</keyword>
<name>A0A1Y0AZY2_9LAMI</name>
<evidence type="ECO:0000313" key="1">
    <source>
        <dbReference type="EMBL" id="ART30742.1"/>
    </source>
</evidence>
<geneLocation type="mitochondrion" evidence="1"/>
<organism evidence="1">
    <name type="scientific">Utricularia reniformis</name>
    <dbReference type="NCBI Taxonomy" id="192314"/>
    <lineage>
        <taxon>Eukaryota</taxon>
        <taxon>Viridiplantae</taxon>
        <taxon>Streptophyta</taxon>
        <taxon>Embryophyta</taxon>
        <taxon>Tracheophyta</taxon>
        <taxon>Spermatophyta</taxon>
        <taxon>Magnoliopsida</taxon>
        <taxon>eudicotyledons</taxon>
        <taxon>Gunneridae</taxon>
        <taxon>Pentapetalae</taxon>
        <taxon>asterids</taxon>
        <taxon>lamiids</taxon>
        <taxon>Lamiales</taxon>
        <taxon>Lentibulariaceae</taxon>
        <taxon>Utricularia</taxon>
    </lineage>
</organism>